<evidence type="ECO:0000256" key="3">
    <source>
        <dbReference type="ARBA" id="ARBA00022833"/>
    </source>
</evidence>
<dbReference type="Gene3D" id="6.10.140.2220">
    <property type="match status" value="1"/>
</dbReference>
<dbReference type="GO" id="GO:0008270">
    <property type="term" value="F:zinc ion binding"/>
    <property type="evidence" value="ECO:0007669"/>
    <property type="project" value="UniProtKB-KW"/>
</dbReference>
<accession>A0A6P8AZY8</accession>
<evidence type="ECO:0000259" key="5">
    <source>
        <dbReference type="PROSITE" id="PS50865"/>
    </source>
</evidence>
<reference evidence="7" key="3">
    <citation type="submission" date="2025-08" db="UniProtKB">
        <authorList>
            <consortium name="RefSeq"/>
        </authorList>
    </citation>
    <scope>IDENTIFICATION</scope>
    <source>
        <strain evidence="7">NI907</strain>
    </source>
</reference>
<keyword evidence="3" id="KW-0862">Zinc</keyword>
<reference evidence="7" key="2">
    <citation type="submission" date="2019-10" db="EMBL/GenBank/DDBJ databases">
        <authorList>
            <consortium name="NCBI Genome Project"/>
        </authorList>
    </citation>
    <scope>NUCLEOTIDE SEQUENCE</scope>
    <source>
        <strain evidence="7">NI907</strain>
    </source>
</reference>
<name>A0A6P8AZY8_PYRGI</name>
<protein>
    <recommendedName>
        <fullName evidence="5">MYND-type domain-containing protein</fullName>
    </recommendedName>
</protein>
<reference evidence="6 7" key="1">
    <citation type="journal article" date="2019" name="Mol. Biol. Evol.">
        <title>Blast fungal genomes show frequent chromosomal changes, gene gains and losses, and effector gene turnover.</title>
        <authorList>
            <person name="Gomez Luciano L.B."/>
            <person name="Jason Tsai I."/>
            <person name="Chuma I."/>
            <person name="Tosa Y."/>
            <person name="Chen Y.H."/>
            <person name="Li J.Y."/>
            <person name="Li M.Y."/>
            <person name="Jade Lu M.Y."/>
            <person name="Nakayashiki H."/>
            <person name="Li W.H."/>
        </authorList>
    </citation>
    <scope>NUCLEOTIDE SEQUENCE [LARGE SCALE GENOMIC DNA]</scope>
    <source>
        <strain evidence="6 7">NI907</strain>
    </source>
</reference>
<keyword evidence="2 4" id="KW-0863">Zinc-finger</keyword>
<keyword evidence="6" id="KW-1185">Reference proteome</keyword>
<dbReference type="Pfam" id="PF01753">
    <property type="entry name" value="zf-MYND"/>
    <property type="match status" value="1"/>
</dbReference>
<dbReference type="Proteomes" id="UP000515153">
    <property type="component" value="Chromosome VII"/>
</dbReference>
<feature type="domain" description="MYND-type" evidence="5">
    <location>
        <begin position="158"/>
        <end position="200"/>
    </location>
</feature>
<dbReference type="GeneID" id="41965744"/>
<evidence type="ECO:0000256" key="1">
    <source>
        <dbReference type="ARBA" id="ARBA00022723"/>
    </source>
</evidence>
<dbReference type="RefSeq" id="XP_030980457.1">
    <property type="nucleotide sequence ID" value="XM_031130839.1"/>
</dbReference>
<dbReference type="InterPro" id="IPR002893">
    <property type="entry name" value="Znf_MYND"/>
</dbReference>
<evidence type="ECO:0000313" key="7">
    <source>
        <dbReference type="RefSeq" id="XP_030980457.1"/>
    </source>
</evidence>
<dbReference type="KEGG" id="pgri:PgNI_10865"/>
<sequence length="216" mass="24267">MGRWGHRLFEGDQDLDCISDIEMEMKKAGLPKVELEAILYKPTSDEHKKDRDTLAADDVGNAIVAHLRSRTEAETGYLKSHLKYNTILAVALLLCAGSNIDQQHIEHVKVLTSEVDCKECFAFPMLDLGFRGPGKRQFLAALNAYQPGVCRNLGAPSCFTCGKNKQDTDKAPSECAKCKAAWYCNKDCQRAHWKYHKKTCRDPKDTQGRPYAMINV</sequence>
<evidence type="ECO:0000256" key="2">
    <source>
        <dbReference type="ARBA" id="ARBA00022771"/>
    </source>
</evidence>
<dbReference type="PROSITE" id="PS01360">
    <property type="entry name" value="ZF_MYND_1"/>
    <property type="match status" value="1"/>
</dbReference>
<organism evidence="6 7">
    <name type="scientific">Pyricularia grisea</name>
    <name type="common">Crabgrass-specific blast fungus</name>
    <name type="synonym">Magnaporthe grisea</name>
    <dbReference type="NCBI Taxonomy" id="148305"/>
    <lineage>
        <taxon>Eukaryota</taxon>
        <taxon>Fungi</taxon>
        <taxon>Dikarya</taxon>
        <taxon>Ascomycota</taxon>
        <taxon>Pezizomycotina</taxon>
        <taxon>Sordariomycetes</taxon>
        <taxon>Sordariomycetidae</taxon>
        <taxon>Magnaporthales</taxon>
        <taxon>Pyriculariaceae</taxon>
        <taxon>Pyricularia</taxon>
    </lineage>
</organism>
<dbReference type="AlphaFoldDB" id="A0A6P8AZY8"/>
<keyword evidence="1" id="KW-0479">Metal-binding</keyword>
<gene>
    <name evidence="7" type="ORF">PgNI_10865</name>
</gene>
<evidence type="ECO:0000313" key="6">
    <source>
        <dbReference type="Proteomes" id="UP000515153"/>
    </source>
</evidence>
<dbReference type="PROSITE" id="PS50865">
    <property type="entry name" value="ZF_MYND_2"/>
    <property type="match status" value="1"/>
</dbReference>
<evidence type="ECO:0000256" key="4">
    <source>
        <dbReference type="PROSITE-ProRule" id="PRU00134"/>
    </source>
</evidence>
<proteinExistence type="predicted"/>
<dbReference type="SUPFAM" id="SSF144232">
    <property type="entry name" value="HIT/MYND zinc finger-like"/>
    <property type="match status" value="1"/>
</dbReference>